<organism evidence="7 8">
    <name type="scientific">Prunus persica</name>
    <name type="common">Peach</name>
    <name type="synonym">Amygdalus persica</name>
    <dbReference type="NCBI Taxonomy" id="3760"/>
    <lineage>
        <taxon>Eukaryota</taxon>
        <taxon>Viridiplantae</taxon>
        <taxon>Streptophyta</taxon>
        <taxon>Embryophyta</taxon>
        <taxon>Tracheophyta</taxon>
        <taxon>Spermatophyta</taxon>
        <taxon>Magnoliopsida</taxon>
        <taxon>eudicotyledons</taxon>
        <taxon>Gunneridae</taxon>
        <taxon>Pentapetalae</taxon>
        <taxon>rosids</taxon>
        <taxon>fabids</taxon>
        <taxon>Rosales</taxon>
        <taxon>Rosaceae</taxon>
        <taxon>Amygdaloideae</taxon>
        <taxon>Amygdaleae</taxon>
        <taxon>Prunus</taxon>
    </lineage>
</organism>
<dbReference type="AlphaFoldDB" id="A0A251PP72"/>
<dbReference type="PANTHER" id="PTHR13673:SF0">
    <property type="entry name" value="VPS35 ENDOSOMAL PROTEIN-SORTING FACTOR-LIKE"/>
    <property type="match status" value="1"/>
</dbReference>
<evidence type="ECO:0000256" key="2">
    <source>
        <dbReference type="ARBA" id="ARBA00010704"/>
    </source>
</evidence>
<dbReference type="GO" id="GO:0015031">
    <property type="term" value="P:protein transport"/>
    <property type="evidence" value="ECO:0007669"/>
    <property type="project" value="UniProtKB-KW"/>
</dbReference>
<proteinExistence type="inferred from homology"/>
<evidence type="ECO:0000313" key="7">
    <source>
        <dbReference type="EMBL" id="ONI13379.1"/>
    </source>
</evidence>
<protein>
    <submittedName>
        <fullName evidence="7">Uncharacterized protein</fullName>
    </submittedName>
</protein>
<evidence type="ECO:0000256" key="4">
    <source>
        <dbReference type="ARBA" id="ARBA00022753"/>
    </source>
</evidence>
<keyword evidence="3" id="KW-0813">Transport</keyword>
<keyword evidence="4" id="KW-0967">Endosome</keyword>
<evidence type="ECO:0000256" key="5">
    <source>
        <dbReference type="ARBA" id="ARBA00022927"/>
    </source>
</evidence>
<feature type="region of interest" description="Disordered" evidence="6">
    <location>
        <begin position="1"/>
        <end position="28"/>
    </location>
</feature>
<gene>
    <name evidence="7" type="ORF">PRUPE_4G218100</name>
</gene>
<dbReference type="GO" id="GO:0032456">
    <property type="term" value="P:endocytic recycling"/>
    <property type="evidence" value="ECO:0007669"/>
    <property type="project" value="InterPro"/>
</dbReference>
<sequence length="464" mass="52909">MEFRPRNYSAEKQAHALPRVRAGDHPLSAPSSLPHLQVEVVDHWDTEFLDPLRRSDNNAEAAREDLVDIETSSGAGLSSEASIQNPSKEWASFKRSLMQRFPVSKTVSTSSMSDVMVKGRKTYEKSSTSMHLEELDDPEKFAEEGGKVITGREYVSRLHELKAELTRAWHADDRVTSLKISIKVARLLMDTSVLQCYPTLFALATDILDMLGDMVWERIKLKAEFDEDETKFCFLPENFSASDVCSDAKETCNNWFCKIGAVRELLPRIYLELALLPCWRFLVDQPLDSLRRLVMMTRGLADPLASAYCRLYMSHCMRNLPSHDTGCLLTCANDFKIVLMRVMSAEETSHGNLSDNKRLLVSLMEPTIEFIMKCIFKNMSERQVGDVLVELGLGDNQMELFGRFPYVSIVLHHLLKQLPSEVVSSRAVEILRLIELSNDDSFDQVLFIRRWSSHNFGTRKALHY</sequence>
<evidence type="ECO:0000256" key="3">
    <source>
        <dbReference type="ARBA" id="ARBA00022448"/>
    </source>
</evidence>
<dbReference type="Proteomes" id="UP000006882">
    <property type="component" value="Chromosome G4"/>
</dbReference>
<evidence type="ECO:0000313" key="8">
    <source>
        <dbReference type="Proteomes" id="UP000006882"/>
    </source>
</evidence>
<accession>A0A251PP72</accession>
<dbReference type="GO" id="GO:0005768">
    <property type="term" value="C:endosome"/>
    <property type="evidence" value="ECO:0007669"/>
    <property type="project" value="UniProtKB-SubCell"/>
</dbReference>
<keyword evidence="8" id="KW-1185">Reference proteome</keyword>
<reference evidence="7 8" key="1">
    <citation type="journal article" date="2013" name="Nat. Genet.">
        <title>The high-quality draft genome of peach (Prunus persica) identifies unique patterns of genetic diversity, domestication and genome evolution.</title>
        <authorList>
            <consortium name="International Peach Genome Initiative"/>
            <person name="Verde I."/>
            <person name="Abbott A.G."/>
            <person name="Scalabrin S."/>
            <person name="Jung S."/>
            <person name="Shu S."/>
            <person name="Marroni F."/>
            <person name="Zhebentyayeva T."/>
            <person name="Dettori M.T."/>
            <person name="Grimwood J."/>
            <person name="Cattonaro F."/>
            <person name="Zuccolo A."/>
            <person name="Rossini L."/>
            <person name="Jenkins J."/>
            <person name="Vendramin E."/>
            <person name="Meisel L.A."/>
            <person name="Decroocq V."/>
            <person name="Sosinski B."/>
            <person name="Prochnik S."/>
            <person name="Mitros T."/>
            <person name="Policriti A."/>
            <person name="Cipriani G."/>
            <person name="Dondini L."/>
            <person name="Ficklin S."/>
            <person name="Goodstein D.M."/>
            <person name="Xuan P."/>
            <person name="Del Fabbro C."/>
            <person name="Aramini V."/>
            <person name="Copetti D."/>
            <person name="Gonzalez S."/>
            <person name="Horner D.S."/>
            <person name="Falchi R."/>
            <person name="Lucas S."/>
            <person name="Mica E."/>
            <person name="Maldonado J."/>
            <person name="Lazzari B."/>
            <person name="Bielenberg D."/>
            <person name="Pirona R."/>
            <person name="Miculan M."/>
            <person name="Barakat A."/>
            <person name="Testolin R."/>
            <person name="Stella A."/>
            <person name="Tartarini S."/>
            <person name="Tonutti P."/>
            <person name="Arus P."/>
            <person name="Orellana A."/>
            <person name="Wells C."/>
            <person name="Main D."/>
            <person name="Vizzotto G."/>
            <person name="Silva H."/>
            <person name="Salamini F."/>
            <person name="Schmutz J."/>
            <person name="Morgante M."/>
            <person name="Rokhsar D.S."/>
        </authorList>
    </citation>
    <scope>NUCLEOTIDE SEQUENCE [LARGE SCALE GENOMIC DNA]</scope>
    <source>
        <strain evidence="8">cv. Nemared</strain>
    </source>
</reference>
<keyword evidence="5" id="KW-0653">Protein transport</keyword>
<dbReference type="EMBL" id="CM007654">
    <property type="protein sequence ID" value="ONI13379.1"/>
    <property type="molecule type" value="Genomic_DNA"/>
</dbReference>
<dbReference type="PANTHER" id="PTHR13673">
    <property type="entry name" value="ESOPHAGEAL CANCER ASSOCIATED PROTEIN"/>
    <property type="match status" value="1"/>
</dbReference>
<evidence type="ECO:0000256" key="6">
    <source>
        <dbReference type="SAM" id="MobiDB-lite"/>
    </source>
</evidence>
<dbReference type="Gramene" id="ONI13379">
    <property type="protein sequence ID" value="ONI13379"/>
    <property type="gene ID" value="PRUPE_4G218100"/>
</dbReference>
<comment type="subcellular location">
    <subcellularLocation>
        <location evidence="1">Endosome</location>
    </subcellularLocation>
</comment>
<evidence type="ECO:0000256" key="1">
    <source>
        <dbReference type="ARBA" id="ARBA00004177"/>
    </source>
</evidence>
<comment type="similarity">
    <text evidence="2">Belongs to the VPS35L family.</text>
</comment>
<name>A0A251PP72_PRUPE</name>
<dbReference type="InterPro" id="IPR029705">
    <property type="entry name" value="VPS35L"/>
</dbReference>